<dbReference type="PANTHER" id="PTHR38779:SF2">
    <property type="entry name" value="TYPE II SECRETION SYSTEM PROTEIN I-RELATED"/>
    <property type="match status" value="1"/>
</dbReference>
<dbReference type="InterPro" id="IPR045584">
    <property type="entry name" value="Pilin-like"/>
</dbReference>
<sequence length="148" mass="16042">MTRRSGGFTLLEVMVALAIFAIVAAAVLTATSRALTNSARLTDLTLAGWVADNRLTELQLAKPVPGTGREKHELDYADRRWATESLIEATSDPSLLRATVWVAIPSRSRSSPSAHALTSLTGFLEVTEQDQEQQEQQEQEAPDAATAH</sequence>
<evidence type="ECO:0000256" key="3">
    <source>
        <dbReference type="ARBA" id="ARBA00022475"/>
    </source>
</evidence>
<evidence type="ECO:0000256" key="1">
    <source>
        <dbReference type="ARBA" id="ARBA00004377"/>
    </source>
</evidence>
<dbReference type="GO" id="GO:0005886">
    <property type="term" value="C:plasma membrane"/>
    <property type="evidence" value="ECO:0007669"/>
    <property type="project" value="UniProtKB-SubCell"/>
</dbReference>
<keyword evidence="4 9" id="KW-0488">Methylation</keyword>
<evidence type="ECO:0000256" key="5">
    <source>
        <dbReference type="ARBA" id="ARBA00022519"/>
    </source>
</evidence>
<evidence type="ECO:0000256" key="10">
    <source>
        <dbReference type="SAM" id="MobiDB-lite"/>
    </source>
</evidence>
<dbReference type="AlphaFoldDB" id="A0A839T1G9"/>
<dbReference type="InterPro" id="IPR003413">
    <property type="entry name" value="T2SS_GspI_C"/>
</dbReference>
<keyword evidence="8 9" id="KW-0472">Membrane</keyword>
<evidence type="ECO:0000259" key="11">
    <source>
        <dbReference type="Pfam" id="PF02501"/>
    </source>
</evidence>
<dbReference type="EMBL" id="JACHXI010000006">
    <property type="protein sequence ID" value="MBB3103242.1"/>
    <property type="molecule type" value="Genomic_DNA"/>
</dbReference>
<name>A0A839T1G9_AZOMA</name>
<proteinExistence type="inferred from homology"/>
<keyword evidence="3" id="KW-1003">Cell membrane</keyword>
<feature type="compositionally biased region" description="Acidic residues" evidence="10">
    <location>
        <begin position="127"/>
        <end position="141"/>
    </location>
</feature>
<protein>
    <recommendedName>
        <fullName evidence="9">Type II secretion system protein I</fullName>
        <shortName evidence="9">T2SS minor pseudopilin I</shortName>
    </recommendedName>
</protein>
<accession>A0A839T1G9</accession>
<feature type="transmembrane region" description="Helical" evidence="9">
    <location>
        <begin position="7"/>
        <end position="28"/>
    </location>
</feature>
<evidence type="ECO:0000256" key="6">
    <source>
        <dbReference type="ARBA" id="ARBA00022692"/>
    </source>
</evidence>
<dbReference type="Proteomes" id="UP000549250">
    <property type="component" value="Unassembled WGS sequence"/>
</dbReference>
<keyword evidence="13" id="KW-1185">Reference proteome</keyword>
<comment type="similarity">
    <text evidence="2 9">Belongs to the GSP I family.</text>
</comment>
<evidence type="ECO:0000256" key="4">
    <source>
        <dbReference type="ARBA" id="ARBA00022481"/>
    </source>
</evidence>
<comment type="PTM">
    <text evidence="9">Cleaved by prepilin peptidase.</text>
</comment>
<feature type="region of interest" description="Disordered" evidence="10">
    <location>
        <begin position="107"/>
        <end position="148"/>
    </location>
</feature>
<feature type="domain" description="Type II secretion system protein GspI C-terminal" evidence="11">
    <location>
        <begin position="41"/>
        <end position="124"/>
    </location>
</feature>
<dbReference type="GO" id="GO:0015627">
    <property type="term" value="C:type II protein secretion system complex"/>
    <property type="evidence" value="ECO:0007669"/>
    <property type="project" value="UniProtKB-UniRule"/>
</dbReference>
<evidence type="ECO:0000256" key="7">
    <source>
        <dbReference type="ARBA" id="ARBA00022989"/>
    </source>
</evidence>
<evidence type="ECO:0000313" key="12">
    <source>
        <dbReference type="EMBL" id="MBB3103242.1"/>
    </source>
</evidence>
<comment type="caution">
    <text evidence="12">The sequence shown here is derived from an EMBL/GenBank/DDBJ whole genome shotgun (WGS) entry which is preliminary data.</text>
</comment>
<reference evidence="12 13" key="1">
    <citation type="submission" date="2020-08" db="EMBL/GenBank/DDBJ databases">
        <title>Genomic Encyclopedia of Type Strains, Phase III (KMG-III): the genomes of soil and plant-associated and newly described type strains.</title>
        <authorList>
            <person name="Whitman W."/>
        </authorList>
    </citation>
    <scope>NUCLEOTIDE SEQUENCE [LARGE SCALE GENOMIC DNA]</scope>
    <source>
        <strain evidence="12 13">CECT 4462</strain>
    </source>
</reference>
<evidence type="ECO:0000256" key="9">
    <source>
        <dbReference type="RuleBase" id="RU368030"/>
    </source>
</evidence>
<comment type="function">
    <text evidence="9">Component of the type II secretion system required for the energy-dependent secretion of extracellular factors such as proteases and toxins from the periplasm.</text>
</comment>
<dbReference type="InterPro" id="IPR010052">
    <property type="entry name" value="T2SS_protein-GspI"/>
</dbReference>
<dbReference type="InterPro" id="IPR012902">
    <property type="entry name" value="N_methyl_site"/>
</dbReference>
<gene>
    <name evidence="12" type="ORF">FHR87_001637</name>
</gene>
<dbReference type="GO" id="GO:0015628">
    <property type="term" value="P:protein secretion by the type II secretion system"/>
    <property type="evidence" value="ECO:0007669"/>
    <property type="project" value="UniProtKB-UniRule"/>
</dbReference>
<dbReference type="PANTHER" id="PTHR38779">
    <property type="entry name" value="TYPE II SECRETION SYSTEM PROTEIN I-RELATED"/>
    <property type="match status" value="1"/>
</dbReference>
<comment type="subcellular location">
    <subcellularLocation>
        <location evidence="1 9">Cell inner membrane</location>
        <topology evidence="1 9">Single-pass membrane protein</topology>
    </subcellularLocation>
</comment>
<dbReference type="Gene3D" id="3.30.1300.30">
    <property type="entry name" value="GSPII I/J protein-like"/>
    <property type="match status" value="1"/>
</dbReference>
<dbReference type="SUPFAM" id="SSF54523">
    <property type="entry name" value="Pili subunits"/>
    <property type="match status" value="2"/>
</dbReference>
<dbReference type="Pfam" id="PF02501">
    <property type="entry name" value="T2SSI"/>
    <property type="match status" value="1"/>
</dbReference>
<dbReference type="NCBIfam" id="TIGR01707">
    <property type="entry name" value="gspI"/>
    <property type="match status" value="1"/>
</dbReference>
<dbReference type="PROSITE" id="PS00409">
    <property type="entry name" value="PROKAR_NTER_METHYL"/>
    <property type="match status" value="1"/>
</dbReference>
<dbReference type="RefSeq" id="WP_183166187.1">
    <property type="nucleotide sequence ID" value="NZ_JACHXI010000006.1"/>
</dbReference>
<evidence type="ECO:0000313" key="13">
    <source>
        <dbReference type="Proteomes" id="UP000549250"/>
    </source>
</evidence>
<organism evidence="12 13">
    <name type="scientific">Azomonas macrocytogenes</name>
    <name type="common">Azotobacter macrocytogenes</name>
    <dbReference type="NCBI Taxonomy" id="69962"/>
    <lineage>
        <taxon>Bacteria</taxon>
        <taxon>Pseudomonadati</taxon>
        <taxon>Pseudomonadota</taxon>
        <taxon>Gammaproteobacteria</taxon>
        <taxon>Pseudomonadales</taxon>
        <taxon>Pseudomonadaceae</taxon>
        <taxon>Azomonas</taxon>
    </lineage>
</organism>
<evidence type="ECO:0000256" key="8">
    <source>
        <dbReference type="ARBA" id="ARBA00023136"/>
    </source>
</evidence>
<keyword evidence="6 9" id="KW-0812">Transmembrane</keyword>
<keyword evidence="7 9" id="KW-1133">Transmembrane helix</keyword>
<keyword evidence="5 9" id="KW-0997">Cell inner membrane</keyword>
<dbReference type="NCBIfam" id="TIGR02532">
    <property type="entry name" value="IV_pilin_GFxxxE"/>
    <property type="match status" value="1"/>
</dbReference>
<evidence type="ECO:0000256" key="2">
    <source>
        <dbReference type="ARBA" id="ARBA00008358"/>
    </source>
</evidence>
<comment type="subunit">
    <text evidence="9">Type II secretion is composed of four main components: the outer membrane complex, the inner membrane complex, the cytoplasmic secretion ATPase and the periplasm-spanning pseudopilus.</text>
</comment>
<dbReference type="Pfam" id="PF07963">
    <property type="entry name" value="N_methyl"/>
    <property type="match status" value="1"/>
</dbReference>